<evidence type="ECO:0000313" key="4">
    <source>
        <dbReference type="Proteomes" id="UP000663852"/>
    </source>
</evidence>
<evidence type="ECO:0000313" key="2">
    <source>
        <dbReference type="EMBL" id="CAF1404863.1"/>
    </source>
</evidence>
<accession>A0A815L5K7</accession>
<sequence>MDSLAFSDVPVPGESSNHNQLIKFQLINAKTTGWAVTGNMNIARFQHTATMLSNGKVSAADGAYASDGWLNNAELYGQILIVNQSHSFSLNQNQN</sequence>
<dbReference type="SUPFAM" id="SSF117281">
    <property type="entry name" value="Kelch motif"/>
    <property type="match status" value="1"/>
</dbReference>
<dbReference type="OrthoDB" id="45365at2759"/>
<name>A0A815L5K7_ADIRI</name>
<dbReference type="InterPro" id="IPR015915">
    <property type="entry name" value="Kelch-typ_b-propeller"/>
</dbReference>
<comment type="caution">
    <text evidence="2">The sequence shown here is derived from an EMBL/GenBank/DDBJ whole genome shotgun (WGS) entry which is preliminary data.</text>
</comment>
<protein>
    <submittedName>
        <fullName evidence="2">Uncharacterized protein</fullName>
    </submittedName>
</protein>
<dbReference type="EMBL" id="CAJNOJ010000334">
    <property type="protein sequence ID" value="CAF1404863.1"/>
    <property type="molecule type" value="Genomic_DNA"/>
</dbReference>
<proteinExistence type="predicted"/>
<dbReference type="Gene3D" id="2.130.10.80">
    <property type="entry name" value="Galactose oxidase/kelch, beta-propeller"/>
    <property type="match status" value="1"/>
</dbReference>
<organism evidence="2 4">
    <name type="scientific">Adineta ricciae</name>
    <name type="common">Rotifer</name>
    <dbReference type="NCBI Taxonomy" id="249248"/>
    <lineage>
        <taxon>Eukaryota</taxon>
        <taxon>Metazoa</taxon>
        <taxon>Spiralia</taxon>
        <taxon>Gnathifera</taxon>
        <taxon>Rotifera</taxon>
        <taxon>Eurotatoria</taxon>
        <taxon>Bdelloidea</taxon>
        <taxon>Adinetida</taxon>
        <taxon>Adinetidae</taxon>
        <taxon>Adineta</taxon>
    </lineage>
</organism>
<keyword evidence="3" id="KW-1185">Reference proteome</keyword>
<dbReference type="Proteomes" id="UP000663828">
    <property type="component" value="Unassembled WGS sequence"/>
</dbReference>
<dbReference type="Proteomes" id="UP000663852">
    <property type="component" value="Unassembled WGS sequence"/>
</dbReference>
<evidence type="ECO:0000313" key="1">
    <source>
        <dbReference type="EMBL" id="CAF1249051.1"/>
    </source>
</evidence>
<gene>
    <name evidence="2" type="ORF">EDS130_LOCUS36281</name>
    <name evidence="1" type="ORF">XAT740_LOCUS26154</name>
</gene>
<dbReference type="InterPro" id="IPR037293">
    <property type="entry name" value="Gal_Oxidase_central_sf"/>
</dbReference>
<dbReference type="EMBL" id="CAJNOR010002109">
    <property type="protein sequence ID" value="CAF1249051.1"/>
    <property type="molecule type" value="Genomic_DNA"/>
</dbReference>
<evidence type="ECO:0000313" key="3">
    <source>
        <dbReference type="Proteomes" id="UP000663828"/>
    </source>
</evidence>
<reference evidence="2" key="1">
    <citation type="submission" date="2021-02" db="EMBL/GenBank/DDBJ databases">
        <authorList>
            <person name="Nowell W R."/>
        </authorList>
    </citation>
    <scope>NUCLEOTIDE SEQUENCE</scope>
</reference>
<dbReference type="AlphaFoldDB" id="A0A815L5K7"/>